<protein>
    <submittedName>
        <fullName evidence="6">Ferredoxin subunit of nitrite reductase or a ring-hydroxylating dioxygenase</fullName>
    </submittedName>
</protein>
<dbReference type="PROSITE" id="PS51296">
    <property type="entry name" value="RIESKE"/>
    <property type="match status" value="1"/>
</dbReference>
<keyword evidence="7" id="KW-1185">Reference proteome</keyword>
<dbReference type="EMBL" id="FOMR01000005">
    <property type="protein sequence ID" value="SFD89588.1"/>
    <property type="molecule type" value="Genomic_DNA"/>
</dbReference>
<dbReference type="GO" id="GO:0051537">
    <property type="term" value="F:2 iron, 2 sulfur cluster binding"/>
    <property type="evidence" value="ECO:0007669"/>
    <property type="project" value="UniProtKB-KW"/>
</dbReference>
<accession>A0A1I1W596</accession>
<evidence type="ECO:0000259" key="5">
    <source>
        <dbReference type="PROSITE" id="PS51296"/>
    </source>
</evidence>
<dbReference type="GO" id="GO:0051213">
    <property type="term" value="F:dioxygenase activity"/>
    <property type="evidence" value="ECO:0007669"/>
    <property type="project" value="UniProtKB-KW"/>
</dbReference>
<keyword evidence="6" id="KW-0223">Dioxygenase</keyword>
<dbReference type="Gene3D" id="2.102.10.10">
    <property type="entry name" value="Rieske [2Fe-2S] iron-sulphur domain"/>
    <property type="match status" value="1"/>
</dbReference>
<keyword evidence="1" id="KW-0001">2Fe-2S</keyword>
<dbReference type="SUPFAM" id="SSF50022">
    <property type="entry name" value="ISP domain"/>
    <property type="match status" value="1"/>
</dbReference>
<evidence type="ECO:0000256" key="3">
    <source>
        <dbReference type="ARBA" id="ARBA00023004"/>
    </source>
</evidence>
<gene>
    <name evidence="6" type="ORF">SAMN05216238_105186</name>
</gene>
<dbReference type="STRING" id="640948.SAMN05216238_105186"/>
<evidence type="ECO:0000313" key="7">
    <source>
        <dbReference type="Proteomes" id="UP000199474"/>
    </source>
</evidence>
<dbReference type="CDD" id="cd03467">
    <property type="entry name" value="Rieske"/>
    <property type="match status" value="1"/>
</dbReference>
<evidence type="ECO:0000256" key="1">
    <source>
        <dbReference type="ARBA" id="ARBA00022714"/>
    </source>
</evidence>
<organism evidence="6 7">
    <name type="scientific">Lentibacillus persicus</name>
    <dbReference type="NCBI Taxonomy" id="640948"/>
    <lineage>
        <taxon>Bacteria</taxon>
        <taxon>Bacillati</taxon>
        <taxon>Bacillota</taxon>
        <taxon>Bacilli</taxon>
        <taxon>Bacillales</taxon>
        <taxon>Bacillaceae</taxon>
        <taxon>Lentibacillus</taxon>
    </lineage>
</organism>
<dbReference type="InterPro" id="IPR036922">
    <property type="entry name" value="Rieske_2Fe-2S_sf"/>
</dbReference>
<evidence type="ECO:0000313" key="6">
    <source>
        <dbReference type="EMBL" id="SFD89588.1"/>
    </source>
</evidence>
<dbReference type="GO" id="GO:0004497">
    <property type="term" value="F:monooxygenase activity"/>
    <property type="evidence" value="ECO:0007669"/>
    <property type="project" value="UniProtKB-ARBA"/>
</dbReference>
<keyword evidence="6" id="KW-0560">Oxidoreductase</keyword>
<keyword evidence="4" id="KW-0411">Iron-sulfur</keyword>
<dbReference type="GO" id="GO:0046872">
    <property type="term" value="F:metal ion binding"/>
    <property type="evidence" value="ECO:0007669"/>
    <property type="project" value="UniProtKB-KW"/>
</dbReference>
<dbReference type="Pfam" id="PF00355">
    <property type="entry name" value="Rieske"/>
    <property type="match status" value="1"/>
</dbReference>
<dbReference type="InterPro" id="IPR017941">
    <property type="entry name" value="Rieske_2Fe-2S"/>
</dbReference>
<dbReference type="GO" id="GO:0016705">
    <property type="term" value="F:oxidoreductase activity, acting on paired donors, with incorporation or reduction of molecular oxygen"/>
    <property type="evidence" value="ECO:0007669"/>
    <property type="project" value="UniProtKB-ARBA"/>
</dbReference>
<evidence type="ECO:0000256" key="2">
    <source>
        <dbReference type="ARBA" id="ARBA00022723"/>
    </source>
</evidence>
<feature type="domain" description="Rieske" evidence="5">
    <location>
        <begin position="4"/>
        <end position="117"/>
    </location>
</feature>
<dbReference type="AlphaFoldDB" id="A0A1I1W596"/>
<keyword evidence="2" id="KW-0479">Metal-binding</keyword>
<name>A0A1I1W596_9BACI</name>
<reference evidence="7" key="1">
    <citation type="submission" date="2016-10" db="EMBL/GenBank/DDBJ databases">
        <authorList>
            <person name="Varghese N."/>
            <person name="Submissions S."/>
        </authorList>
    </citation>
    <scope>NUCLEOTIDE SEQUENCE [LARGE SCALE GENOMIC DNA]</scope>
    <source>
        <strain evidence="7">DSM 22530</strain>
    </source>
</reference>
<dbReference type="PANTHER" id="PTHR21496">
    <property type="entry name" value="FERREDOXIN-RELATED"/>
    <property type="match status" value="1"/>
</dbReference>
<evidence type="ECO:0000256" key="4">
    <source>
        <dbReference type="ARBA" id="ARBA00023014"/>
    </source>
</evidence>
<keyword evidence="3" id="KW-0408">Iron</keyword>
<dbReference type="Proteomes" id="UP000199474">
    <property type="component" value="Unassembled WGS sequence"/>
</dbReference>
<proteinExistence type="predicted"/>
<sequence length="119" mass="13543">MMREVVFKKEDIEPGKMKSASLGKIPVVVCRTKDGEFYAYANRCLHQGAPLSEGALCGDTKRTDIHGNYEYIRDGEILRCPWHGLEYDIKNDGCMLAEPDKKLRSFNVTIEDDHVVVHK</sequence>
<dbReference type="PANTHER" id="PTHR21496:SF23">
    <property type="entry name" value="3-PHENYLPROPIONATE_CINNAMIC ACID DIOXYGENASE FERREDOXIN SUBUNIT"/>
    <property type="match status" value="1"/>
</dbReference>